<dbReference type="EMBL" id="QFQS01000001">
    <property type="protein sequence ID" value="PZQ99722.1"/>
    <property type="molecule type" value="Genomic_DNA"/>
</dbReference>
<evidence type="ECO:0000256" key="6">
    <source>
        <dbReference type="SAM" id="Phobius"/>
    </source>
</evidence>
<feature type="transmembrane region" description="Helical" evidence="6">
    <location>
        <begin position="144"/>
        <end position="162"/>
    </location>
</feature>
<feature type="domain" description="EamA" evidence="7">
    <location>
        <begin position="144"/>
        <end position="270"/>
    </location>
</feature>
<reference evidence="8 9" key="1">
    <citation type="submission" date="2017-08" db="EMBL/GenBank/DDBJ databases">
        <title>Infants hospitalized years apart are colonized by the same room-sourced microbial strains.</title>
        <authorList>
            <person name="Brooks B."/>
            <person name="Olm M.R."/>
            <person name="Firek B.A."/>
            <person name="Baker R."/>
            <person name="Thomas B.C."/>
            <person name="Morowitz M.J."/>
            <person name="Banfield J.F."/>
        </authorList>
    </citation>
    <scope>NUCLEOTIDE SEQUENCE [LARGE SCALE GENOMIC DNA]</scope>
    <source>
        <strain evidence="8">S2_003_000_R2_11</strain>
    </source>
</reference>
<evidence type="ECO:0000313" key="9">
    <source>
        <dbReference type="Proteomes" id="UP000248975"/>
    </source>
</evidence>
<feature type="transmembrane region" description="Helical" evidence="6">
    <location>
        <begin position="34"/>
        <end position="51"/>
    </location>
</feature>
<feature type="transmembrane region" description="Helical" evidence="6">
    <location>
        <begin position="119"/>
        <end position="138"/>
    </location>
</feature>
<evidence type="ECO:0000256" key="3">
    <source>
        <dbReference type="ARBA" id="ARBA00022692"/>
    </source>
</evidence>
<name>A0A2W5SFW8_CERSP</name>
<dbReference type="PANTHER" id="PTHR22911:SF6">
    <property type="entry name" value="SOLUTE CARRIER FAMILY 35 MEMBER G1"/>
    <property type="match status" value="1"/>
</dbReference>
<dbReference type="Gene3D" id="1.10.3730.20">
    <property type="match status" value="1"/>
</dbReference>
<evidence type="ECO:0000256" key="2">
    <source>
        <dbReference type="ARBA" id="ARBA00009853"/>
    </source>
</evidence>
<dbReference type="Proteomes" id="UP000248975">
    <property type="component" value="Unassembled WGS sequence"/>
</dbReference>
<feature type="transmembrane region" description="Helical" evidence="6">
    <location>
        <begin position="204"/>
        <end position="221"/>
    </location>
</feature>
<keyword evidence="4 6" id="KW-1133">Transmembrane helix</keyword>
<keyword evidence="5 6" id="KW-0472">Membrane</keyword>
<dbReference type="InterPro" id="IPR037185">
    <property type="entry name" value="EmrE-like"/>
</dbReference>
<accession>A0A2W5SFW8</accession>
<evidence type="ECO:0000256" key="5">
    <source>
        <dbReference type="ARBA" id="ARBA00023136"/>
    </source>
</evidence>
<comment type="subcellular location">
    <subcellularLocation>
        <location evidence="1">Membrane</location>
        <topology evidence="1">Multi-pass membrane protein</topology>
    </subcellularLocation>
</comment>
<sequence length="302" mass="32105">MRGITLMTAAMALFAFEDAFLKLAAADLPAGEVLFITGIGGTLVFAMMTLLRGDRLFSRHLLHPAFLARNAGEMVASIAYLLGLAALPLATVAAVLQSLPLVVTMGAALFLGEQVGWRRWLAIAVGFVGVMMIIRPGLDGFQPASLWIVLSVLGVAIRDLATRHIPAGASTNQISAWALFSIALLGGVMMAVTGDAVAPDTDGIWFLVGIFVFGNAGYWAITSATRHGEISVIAPFRYARLLFSLILAVLIFSERPDVTTYAGATLIIGSGLYAFARERARAKAKRRAHQEAEMLAKTLTAG</sequence>
<protein>
    <submittedName>
        <fullName evidence="8">EamA family transporter</fullName>
    </submittedName>
</protein>
<gene>
    <name evidence="8" type="ORF">DI533_03465</name>
</gene>
<feature type="transmembrane region" description="Helical" evidence="6">
    <location>
        <begin position="174"/>
        <end position="192"/>
    </location>
</feature>
<dbReference type="AlphaFoldDB" id="A0A2W5SFW8"/>
<evidence type="ECO:0000259" key="7">
    <source>
        <dbReference type="Pfam" id="PF00892"/>
    </source>
</evidence>
<comment type="similarity">
    <text evidence="2">Belongs to the drug/metabolite transporter (DMT) superfamily. 10 TMS drug/metabolite exporter (DME) (TC 2.A.7.3) family.</text>
</comment>
<evidence type="ECO:0000256" key="1">
    <source>
        <dbReference type="ARBA" id="ARBA00004141"/>
    </source>
</evidence>
<dbReference type="SUPFAM" id="SSF103481">
    <property type="entry name" value="Multidrug resistance efflux transporter EmrE"/>
    <property type="match status" value="2"/>
</dbReference>
<dbReference type="Pfam" id="PF00892">
    <property type="entry name" value="EamA"/>
    <property type="match status" value="2"/>
</dbReference>
<feature type="domain" description="EamA" evidence="7">
    <location>
        <begin position="2"/>
        <end position="134"/>
    </location>
</feature>
<dbReference type="PANTHER" id="PTHR22911">
    <property type="entry name" value="ACYL-MALONYL CONDENSING ENZYME-RELATED"/>
    <property type="match status" value="1"/>
</dbReference>
<feature type="transmembrane region" description="Helical" evidence="6">
    <location>
        <begin position="71"/>
        <end position="89"/>
    </location>
</feature>
<dbReference type="GO" id="GO:0016020">
    <property type="term" value="C:membrane"/>
    <property type="evidence" value="ECO:0007669"/>
    <property type="project" value="UniProtKB-SubCell"/>
</dbReference>
<dbReference type="InterPro" id="IPR000620">
    <property type="entry name" value="EamA_dom"/>
</dbReference>
<proteinExistence type="inferred from homology"/>
<evidence type="ECO:0000256" key="4">
    <source>
        <dbReference type="ARBA" id="ARBA00022989"/>
    </source>
</evidence>
<comment type="caution">
    <text evidence="8">The sequence shown here is derived from an EMBL/GenBank/DDBJ whole genome shotgun (WGS) entry which is preliminary data.</text>
</comment>
<feature type="transmembrane region" description="Helical" evidence="6">
    <location>
        <begin position="258"/>
        <end position="276"/>
    </location>
</feature>
<keyword evidence="3 6" id="KW-0812">Transmembrane</keyword>
<feature type="transmembrane region" description="Helical" evidence="6">
    <location>
        <begin position="233"/>
        <end position="252"/>
    </location>
</feature>
<organism evidence="8 9">
    <name type="scientific">Cereibacter sphaeroides</name>
    <name type="common">Rhodobacter sphaeroides</name>
    <dbReference type="NCBI Taxonomy" id="1063"/>
    <lineage>
        <taxon>Bacteria</taxon>
        <taxon>Pseudomonadati</taxon>
        <taxon>Pseudomonadota</taxon>
        <taxon>Alphaproteobacteria</taxon>
        <taxon>Rhodobacterales</taxon>
        <taxon>Paracoccaceae</taxon>
        <taxon>Cereibacter</taxon>
    </lineage>
</organism>
<evidence type="ECO:0000313" key="8">
    <source>
        <dbReference type="EMBL" id="PZQ99722.1"/>
    </source>
</evidence>